<evidence type="ECO:0000256" key="1">
    <source>
        <dbReference type="ARBA" id="ARBA00004651"/>
    </source>
</evidence>
<comment type="caution">
    <text evidence="7">The sequence shown here is derived from an EMBL/GenBank/DDBJ whole genome shotgun (WGS) entry which is preliminary data.</text>
</comment>
<keyword evidence="5 6" id="KW-0472">Membrane</keyword>
<accession>A0A495VY88</accession>
<name>A0A495VY88_9PSEU</name>
<dbReference type="Pfam" id="PF01810">
    <property type="entry name" value="LysE"/>
    <property type="match status" value="1"/>
</dbReference>
<evidence type="ECO:0000256" key="5">
    <source>
        <dbReference type="ARBA" id="ARBA00023136"/>
    </source>
</evidence>
<dbReference type="RefSeq" id="WP_121005537.1">
    <property type="nucleotide sequence ID" value="NZ_RBXO01000001.1"/>
</dbReference>
<organism evidence="7 8">
    <name type="scientific">Saccharothrix australiensis</name>
    <dbReference type="NCBI Taxonomy" id="2072"/>
    <lineage>
        <taxon>Bacteria</taxon>
        <taxon>Bacillati</taxon>
        <taxon>Actinomycetota</taxon>
        <taxon>Actinomycetes</taxon>
        <taxon>Pseudonocardiales</taxon>
        <taxon>Pseudonocardiaceae</taxon>
        <taxon>Saccharothrix</taxon>
    </lineage>
</organism>
<dbReference type="Proteomes" id="UP000282084">
    <property type="component" value="Unassembled WGS sequence"/>
</dbReference>
<feature type="transmembrane region" description="Helical" evidence="6">
    <location>
        <begin position="186"/>
        <end position="205"/>
    </location>
</feature>
<dbReference type="AlphaFoldDB" id="A0A495VY88"/>
<dbReference type="EMBL" id="RBXO01000001">
    <property type="protein sequence ID" value="RKT54174.1"/>
    <property type="molecule type" value="Genomic_DNA"/>
</dbReference>
<evidence type="ECO:0000256" key="2">
    <source>
        <dbReference type="ARBA" id="ARBA00022475"/>
    </source>
</evidence>
<dbReference type="GO" id="GO:0015171">
    <property type="term" value="F:amino acid transmembrane transporter activity"/>
    <property type="evidence" value="ECO:0007669"/>
    <property type="project" value="TreeGrafter"/>
</dbReference>
<sequence>MTGTALLGFAGLCLLLAIAPGPDTFLVLRYGLAGPRFGVLAAAGSAIGSLFWAAAVALGLADLLRSSPTAFLVVKVVGGLYLLYLGVVGFLRRDEVVDPGGGGPVRSRWGPSFRSGVLSCLLNPKVGLFFLAVVPQFLPAEAIAVGTIMVLGLVDAVVAFGWLAALVAGAARAVGWLRRPRVSRGLAGLSSVALCALGVGTIAAVI</sequence>
<dbReference type="PANTHER" id="PTHR30086">
    <property type="entry name" value="ARGININE EXPORTER PROTEIN ARGO"/>
    <property type="match status" value="1"/>
</dbReference>
<keyword evidence="4 6" id="KW-1133">Transmembrane helix</keyword>
<evidence type="ECO:0000313" key="8">
    <source>
        <dbReference type="Proteomes" id="UP000282084"/>
    </source>
</evidence>
<dbReference type="GO" id="GO:0005886">
    <property type="term" value="C:plasma membrane"/>
    <property type="evidence" value="ECO:0007669"/>
    <property type="project" value="UniProtKB-SubCell"/>
</dbReference>
<feature type="transmembrane region" description="Helical" evidence="6">
    <location>
        <begin position="72"/>
        <end position="91"/>
    </location>
</feature>
<protein>
    <submittedName>
        <fullName evidence="7">Threonine/homoserine/homoserine lactone efflux protein</fullName>
    </submittedName>
</protein>
<dbReference type="PANTHER" id="PTHR30086:SF20">
    <property type="entry name" value="ARGININE EXPORTER PROTEIN ARGO-RELATED"/>
    <property type="match status" value="1"/>
</dbReference>
<dbReference type="OrthoDB" id="3175972at2"/>
<evidence type="ECO:0000256" key="3">
    <source>
        <dbReference type="ARBA" id="ARBA00022692"/>
    </source>
</evidence>
<keyword evidence="3 6" id="KW-0812">Transmembrane</keyword>
<feature type="transmembrane region" description="Helical" evidence="6">
    <location>
        <begin position="143"/>
        <end position="174"/>
    </location>
</feature>
<reference evidence="7 8" key="1">
    <citation type="submission" date="2018-10" db="EMBL/GenBank/DDBJ databases">
        <title>Sequencing the genomes of 1000 actinobacteria strains.</title>
        <authorList>
            <person name="Klenk H.-P."/>
        </authorList>
    </citation>
    <scope>NUCLEOTIDE SEQUENCE [LARGE SCALE GENOMIC DNA]</scope>
    <source>
        <strain evidence="7 8">DSM 43800</strain>
    </source>
</reference>
<feature type="transmembrane region" description="Helical" evidence="6">
    <location>
        <begin position="36"/>
        <end position="60"/>
    </location>
</feature>
<evidence type="ECO:0000256" key="6">
    <source>
        <dbReference type="SAM" id="Phobius"/>
    </source>
</evidence>
<keyword evidence="2" id="KW-1003">Cell membrane</keyword>
<gene>
    <name evidence="7" type="ORF">C8E97_2788</name>
</gene>
<dbReference type="InterPro" id="IPR001123">
    <property type="entry name" value="LeuE-type"/>
</dbReference>
<proteinExistence type="predicted"/>
<evidence type="ECO:0000313" key="7">
    <source>
        <dbReference type="EMBL" id="RKT54174.1"/>
    </source>
</evidence>
<evidence type="ECO:0000256" key="4">
    <source>
        <dbReference type="ARBA" id="ARBA00022989"/>
    </source>
</evidence>
<comment type="subcellular location">
    <subcellularLocation>
        <location evidence="1">Cell membrane</location>
        <topology evidence="1">Multi-pass membrane protein</topology>
    </subcellularLocation>
</comment>
<keyword evidence="8" id="KW-1185">Reference proteome</keyword>